<reference evidence="2 3" key="1">
    <citation type="submission" date="2018-06" db="EMBL/GenBank/DDBJ databases">
        <title>Whole Genome Sequence of an efficient microsymbiont, Rhizobium tropici.</title>
        <authorList>
            <person name="Srinivasan R."/>
            <person name="Singh H.V."/>
            <person name="Srivastava R."/>
            <person name="Kumari B."/>
            <person name="Radhakrishna A."/>
        </authorList>
    </citation>
    <scope>NUCLEOTIDE SEQUENCE [LARGE SCALE GENOMIC DNA]</scope>
    <source>
        <strain evidence="2 3">IGFRI Rhizo-19</strain>
    </source>
</reference>
<proteinExistence type="predicted"/>
<dbReference type="EMBL" id="QMKK01000061">
    <property type="protein sequence ID" value="RAX37547.1"/>
    <property type="molecule type" value="Genomic_DNA"/>
</dbReference>
<organism evidence="2 3">
    <name type="scientific">Rhizobium tropici</name>
    <dbReference type="NCBI Taxonomy" id="398"/>
    <lineage>
        <taxon>Bacteria</taxon>
        <taxon>Pseudomonadati</taxon>
        <taxon>Pseudomonadota</taxon>
        <taxon>Alphaproteobacteria</taxon>
        <taxon>Hyphomicrobiales</taxon>
        <taxon>Rhizobiaceae</taxon>
        <taxon>Rhizobium/Agrobacterium group</taxon>
        <taxon>Rhizobium</taxon>
    </lineage>
</organism>
<evidence type="ECO:0000256" key="1">
    <source>
        <dbReference type="SAM" id="SignalP"/>
    </source>
</evidence>
<accession>A0A329Y2M4</accession>
<evidence type="ECO:0000313" key="2">
    <source>
        <dbReference type="EMBL" id="RAX37547.1"/>
    </source>
</evidence>
<comment type="caution">
    <text evidence="2">The sequence shown here is derived from an EMBL/GenBank/DDBJ whole genome shotgun (WGS) entry which is preliminary data.</text>
</comment>
<gene>
    <name evidence="2" type="ORF">DQ393_32670</name>
</gene>
<evidence type="ECO:0000313" key="3">
    <source>
        <dbReference type="Proteomes" id="UP000251205"/>
    </source>
</evidence>
<feature type="chain" id="PRO_5016286944" evidence="1">
    <location>
        <begin position="35"/>
        <end position="107"/>
    </location>
</feature>
<name>A0A329Y2M4_RHITR</name>
<dbReference type="Proteomes" id="UP000251205">
    <property type="component" value="Unassembled WGS sequence"/>
</dbReference>
<sequence>MSERYSSVNGGKRGKRGIALAFSLLAMIGTAANAASNTTKPVDGGVLNVGLGTDASIIDPSITGNSITTRDRTRCAYRSPRPNWMRWRSGSISSRTAMHSGSSPMVP</sequence>
<keyword evidence="1" id="KW-0732">Signal</keyword>
<protein>
    <submittedName>
        <fullName evidence="2">Uncharacterized protein</fullName>
    </submittedName>
</protein>
<dbReference type="AlphaFoldDB" id="A0A329Y2M4"/>
<feature type="signal peptide" evidence="1">
    <location>
        <begin position="1"/>
        <end position="34"/>
    </location>
</feature>